<dbReference type="EMBL" id="QGKY02000089">
    <property type="protein sequence ID" value="KAF2611207.1"/>
    <property type="molecule type" value="Genomic_DNA"/>
</dbReference>
<gene>
    <name evidence="1" type="ORF">F2Q70_00010253</name>
</gene>
<dbReference type="AlphaFoldDB" id="A0A8S9LYU0"/>
<reference evidence="1" key="1">
    <citation type="submission" date="2019-12" db="EMBL/GenBank/DDBJ databases">
        <title>Genome sequencing and annotation of Brassica cretica.</title>
        <authorList>
            <person name="Studholme D.J."/>
            <person name="Sarris P.F."/>
        </authorList>
    </citation>
    <scope>NUCLEOTIDE SEQUENCE</scope>
    <source>
        <strain evidence="1">PFS-102/07</strain>
        <tissue evidence="1">Leaf</tissue>
    </source>
</reference>
<accession>A0A8S9LYU0</accession>
<protein>
    <submittedName>
        <fullName evidence="1">Uncharacterized protein</fullName>
    </submittedName>
</protein>
<sequence length="96" mass="10504">MARLFRRGAKGLSVNRGWRGVALNVEVLKGGGDILHLSLKLGDCITVKKMSKRSGHGTDYCNLAITIDPYEVLLDESQVLVDESLVIEKTEPSFAC</sequence>
<comment type="caution">
    <text evidence="1">The sequence shown here is derived from an EMBL/GenBank/DDBJ whole genome shotgun (WGS) entry which is preliminary data.</text>
</comment>
<name>A0A8S9LYU0_BRACR</name>
<proteinExistence type="predicted"/>
<organism evidence="1">
    <name type="scientific">Brassica cretica</name>
    <name type="common">Mustard</name>
    <dbReference type="NCBI Taxonomy" id="69181"/>
    <lineage>
        <taxon>Eukaryota</taxon>
        <taxon>Viridiplantae</taxon>
        <taxon>Streptophyta</taxon>
        <taxon>Embryophyta</taxon>
        <taxon>Tracheophyta</taxon>
        <taxon>Spermatophyta</taxon>
        <taxon>Magnoliopsida</taxon>
        <taxon>eudicotyledons</taxon>
        <taxon>Gunneridae</taxon>
        <taxon>Pentapetalae</taxon>
        <taxon>rosids</taxon>
        <taxon>malvids</taxon>
        <taxon>Brassicales</taxon>
        <taxon>Brassicaceae</taxon>
        <taxon>Brassiceae</taxon>
        <taxon>Brassica</taxon>
    </lineage>
</organism>
<evidence type="ECO:0000313" key="1">
    <source>
        <dbReference type="EMBL" id="KAF2611207.1"/>
    </source>
</evidence>